<dbReference type="SUPFAM" id="SSF46785">
    <property type="entry name" value="Winged helix' DNA-binding domain"/>
    <property type="match status" value="1"/>
</dbReference>
<dbReference type="InterPro" id="IPR036317">
    <property type="entry name" value="Cullin_homology_sf"/>
</dbReference>
<dbReference type="InterPro" id="IPR036390">
    <property type="entry name" value="WH_DNA-bd_sf"/>
</dbReference>
<dbReference type="PROSITE" id="PS50069">
    <property type="entry name" value="CULLIN_2"/>
    <property type="match status" value="1"/>
</dbReference>
<keyword evidence="1" id="KW-0832">Ubl conjugation</keyword>
<dbReference type="PANTHER" id="PTHR11932">
    <property type="entry name" value="CULLIN"/>
    <property type="match status" value="1"/>
</dbReference>
<accession>A0AAD8YNI2</accession>
<name>A0AAD8YNI2_9STRA</name>
<sequence length="662" mass="75317">MDEASGENSSTTLASSPTEKRYELLRRMDDVLRVTFINEYLNFELCQDVCRLGCTNSTAQELIVGATIRFQKEGQWWGNALSESKRTAPDFLQHVENRLKQSSALTSCYIPSNSLATAALRQISQSRSLTSAAPADASSPTADITWSPINNNTRRIFPAIIESQLLPLILYRVVFCILNISTPCSMMVMEVALMQKLHFRLCELPLVNMVDSWMEITRQGVSDNNSNVKDIKEMERKVIPDLLSFKAHLESLHNIAFRSDESLGTMVRSILEDVMNEATSKDISDGGRRTAELLAKHVDGRLGIPRQDLLQYPSPRSKDVFEAFFKRDLAKRLLTGRSVSYDMERSFLSKLKAECGTAYTSKMEGMFKDMEMSRDIMSSYAAYASGATNVASTSDKVVDMEVQVLTTGYWPVYPKYPNIILPSELLLQRERFESYYNEKYQGRRIAWQYSLGHCIVKASFPKEKAPKELNVNVCQTLVLLCFQYEDGPDGRGLKLDDIMKKTGIDDRGELERVLQSLSLGRDGTRVLKKIDAPVANASDSPKKKQKIRRNIGEHDRFLFNSSFTNNQRRIRITNITMKETVKERAKTHEAVSSDRLYLIDAAVVRIMKARKTLDHRALMGEVMTQLKFPASSSDIKKRIETLIEREYMERIEGDRSKYKYLA</sequence>
<dbReference type="InterPro" id="IPR059120">
    <property type="entry name" value="Cullin-like_AB"/>
</dbReference>
<feature type="domain" description="Cullin family profile" evidence="4">
    <location>
        <begin position="317"/>
        <end position="518"/>
    </location>
</feature>
<dbReference type="Gene3D" id="3.30.230.130">
    <property type="entry name" value="Cullin, Chain C, Domain 2"/>
    <property type="match status" value="1"/>
</dbReference>
<dbReference type="InterPro" id="IPR036388">
    <property type="entry name" value="WH-like_DNA-bd_sf"/>
</dbReference>
<dbReference type="InterPro" id="IPR045093">
    <property type="entry name" value="Cullin"/>
</dbReference>
<dbReference type="EMBL" id="JATAAI010000001">
    <property type="protein sequence ID" value="KAK1748600.1"/>
    <property type="molecule type" value="Genomic_DNA"/>
</dbReference>
<dbReference type="InterPro" id="IPR019559">
    <property type="entry name" value="Cullin_neddylation_domain"/>
</dbReference>
<dbReference type="GO" id="GO:0006511">
    <property type="term" value="P:ubiquitin-dependent protein catabolic process"/>
    <property type="evidence" value="ECO:0007669"/>
    <property type="project" value="InterPro"/>
</dbReference>
<dbReference type="FunFam" id="1.10.10.10:FF:000050">
    <property type="entry name" value="Cullin 4B"/>
    <property type="match status" value="1"/>
</dbReference>
<evidence type="ECO:0000313" key="6">
    <source>
        <dbReference type="Proteomes" id="UP001224775"/>
    </source>
</evidence>
<dbReference type="Pfam" id="PF10557">
    <property type="entry name" value="Cullin_Nedd8"/>
    <property type="match status" value="1"/>
</dbReference>
<comment type="caution">
    <text evidence="5">The sequence shown here is derived from an EMBL/GenBank/DDBJ whole genome shotgun (WGS) entry which is preliminary data.</text>
</comment>
<dbReference type="GO" id="GO:0031461">
    <property type="term" value="C:cullin-RING ubiquitin ligase complex"/>
    <property type="evidence" value="ECO:0007669"/>
    <property type="project" value="InterPro"/>
</dbReference>
<dbReference type="SMART" id="SM00182">
    <property type="entry name" value="CULLIN"/>
    <property type="match status" value="1"/>
</dbReference>
<evidence type="ECO:0000313" key="5">
    <source>
        <dbReference type="EMBL" id="KAK1748600.1"/>
    </source>
</evidence>
<dbReference type="InterPro" id="IPR016158">
    <property type="entry name" value="Cullin_homology"/>
</dbReference>
<evidence type="ECO:0000259" key="4">
    <source>
        <dbReference type="PROSITE" id="PS50069"/>
    </source>
</evidence>
<dbReference type="AlphaFoldDB" id="A0AAD8YNI2"/>
<dbReference type="PROSITE" id="PS01256">
    <property type="entry name" value="CULLIN_1"/>
    <property type="match status" value="1"/>
</dbReference>
<dbReference type="InterPro" id="IPR001373">
    <property type="entry name" value="Cullin_N"/>
</dbReference>
<dbReference type="Gene3D" id="1.10.10.10">
    <property type="entry name" value="Winged helix-like DNA-binding domain superfamily/Winged helix DNA-binding domain"/>
    <property type="match status" value="1"/>
</dbReference>
<dbReference type="SMART" id="SM00884">
    <property type="entry name" value="Cullin_Nedd8"/>
    <property type="match status" value="1"/>
</dbReference>
<dbReference type="Proteomes" id="UP001224775">
    <property type="component" value="Unassembled WGS sequence"/>
</dbReference>
<evidence type="ECO:0000256" key="1">
    <source>
        <dbReference type="ARBA" id="ARBA00022843"/>
    </source>
</evidence>
<organism evidence="5 6">
    <name type="scientific">Skeletonema marinoi</name>
    <dbReference type="NCBI Taxonomy" id="267567"/>
    <lineage>
        <taxon>Eukaryota</taxon>
        <taxon>Sar</taxon>
        <taxon>Stramenopiles</taxon>
        <taxon>Ochrophyta</taxon>
        <taxon>Bacillariophyta</taxon>
        <taxon>Coscinodiscophyceae</taxon>
        <taxon>Thalassiosirophycidae</taxon>
        <taxon>Thalassiosirales</taxon>
        <taxon>Skeletonemataceae</taxon>
        <taxon>Skeletonema</taxon>
        <taxon>Skeletonema marinoi-dohrnii complex</taxon>
    </lineage>
</organism>
<gene>
    <name evidence="5" type="ORF">QTG54_000539</name>
</gene>
<dbReference type="SUPFAM" id="SSF75632">
    <property type="entry name" value="Cullin homology domain"/>
    <property type="match status" value="1"/>
</dbReference>
<dbReference type="GO" id="GO:0031625">
    <property type="term" value="F:ubiquitin protein ligase binding"/>
    <property type="evidence" value="ECO:0007669"/>
    <property type="project" value="InterPro"/>
</dbReference>
<dbReference type="Gene3D" id="1.20.1310.10">
    <property type="entry name" value="Cullin Repeats"/>
    <property type="match status" value="1"/>
</dbReference>
<reference evidence="5" key="1">
    <citation type="submission" date="2023-06" db="EMBL/GenBank/DDBJ databases">
        <title>Survivors Of The Sea: Transcriptome response of Skeletonema marinoi to long-term dormancy.</title>
        <authorList>
            <person name="Pinder M.I.M."/>
            <person name="Kourtchenko O."/>
            <person name="Robertson E.K."/>
            <person name="Larsson T."/>
            <person name="Maumus F."/>
            <person name="Osuna-Cruz C.M."/>
            <person name="Vancaester E."/>
            <person name="Stenow R."/>
            <person name="Vandepoele K."/>
            <person name="Ploug H."/>
            <person name="Bruchert V."/>
            <person name="Godhe A."/>
            <person name="Topel M."/>
        </authorList>
    </citation>
    <scope>NUCLEOTIDE SEQUENCE</scope>
    <source>
        <strain evidence="5">R05AC</strain>
    </source>
</reference>
<dbReference type="Pfam" id="PF26557">
    <property type="entry name" value="Cullin_AB"/>
    <property type="match status" value="1"/>
</dbReference>
<evidence type="ECO:0000256" key="3">
    <source>
        <dbReference type="RuleBase" id="RU003829"/>
    </source>
</evidence>
<comment type="similarity">
    <text evidence="2 3">Belongs to the cullin family.</text>
</comment>
<evidence type="ECO:0000256" key="2">
    <source>
        <dbReference type="PROSITE-ProRule" id="PRU00330"/>
    </source>
</evidence>
<dbReference type="InterPro" id="IPR016157">
    <property type="entry name" value="Cullin_CS"/>
</dbReference>
<dbReference type="Pfam" id="PF00888">
    <property type="entry name" value="Cullin"/>
    <property type="match status" value="2"/>
</dbReference>
<proteinExistence type="inferred from homology"/>
<keyword evidence="6" id="KW-1185">Reference proteome</keyword>
<protein>
    <submittedName>
        <fullName evidence="5">Cullin</fullName>
    </submittedName>
</protein>